<dbReference type="AlphaFoldDB" id="A0A094ZH94"/>
<evidence type="ECO:0000313" key="4">
    <source>
        <dbReference type="Proteomes" id="UP000029448"/>
    </source>
</evidence>
<protein>
    <recommendedName>
        <fullName evidence="5">Nucleoside 2-deoxyribosyltransferase</fullName>
    </recommendedName>
</protein>
<proteinExistence type="predicted"/>
<dbReference type="RefSeq" id="WP_052051453.1">
    <property type="nucleotide sequence ID" value="NZ_JAUYUW010000001.1"/>
</dbReference>
<accession>A0A094ZH94</accession>
<dbReference type="STRING" id="104102.AtDm6_2682"/>
<gene>
    <name evidence="3" type="ORF">AtDm6_2682</name>
</gene>
<dbReference type="Proteomes" id="UP000029448">
    <property type="component" value="Unassembled WGS sequence"/>
</dbReference>
<keyword evidence="1" id="KW-0175">Coiled coil</keyword>
<evidence type="ECO:0000256" key="2">
    <source>
        <dbReference type="SAM" id="MobiDB-lite"/>
    </source>
</evidence>
<feature type="coiled-coil region" evidence="1">
    <location>
        <begin position="174"/>
        <end position="201"/>
    </location>
</feature>
<organism evidence="3 4">
    <name type="scientific">Acetobacter tropicalis</name>
    <dbReference type="NCBI Taxonomy" id="104102"/>
    <lineage>
        <taxon>Bacteria</taxon>
        <taxon>Pseudomonadati</taxon>
        <taxon>Pseudomonadota</taxon>
        <taxon>Alphaproteobacteria</taxon>
        <taxon>Acetobacterales</taxon>
        <taxon>Acetobacteraceae</taxon>
        <taxon>Acetobacter</taxon>
    </lineage>
</organism>
<keyword evidence="4" id="KW-1185">Reference proteome</keyword>
<dbReference type="GeneID" id="89479935"/>
<comment type="caution">
    <text evidence="3">The sequence shown here is derived from an EMBL/GenBank/DDBJ whole genome shotgun (WGS) entry which is preliminary data.</text>
</comment>
<sequence length="242" mass="26723">MSDKKKKKTCFVIGPIGSVDSPTRKHADFLLDGIIKEVLEKDPFSYEVKRADKDVSPGSINSAVINDILNADLAIADLSERNPNAFYELGIRHACDKPVIHMIQSGEQIPFDNFDQRCISFSTETWSGILSAREDLRGCVEYISSSEYKSSNPVTIAKALQSIANSGGDAGLALNSLMEEVNSLRKENRNLYAKLNNVNVNHKEFSDDARKALYDALSNFAASGDETGPSQNSWKRSWNKVA</sequence>
<feature type="region of interest" description="Disordered" evidence="2">
    <location>
        <begin position="223"/>
        <end position="242"/>
    </location>
</feature>
<dbReference type="EMBL" id="JOKM01000093">
    <property type="protein sequence ID" value="KGB21916.1"/>
    <property type="molecule type" value="Genomic_DNA"/>
</dbReference>
<evidence type="ECO:0000256" key="1">
    <source>
        <dbReference type="SAM" id="Coils"/>
    </source>
</evidence>
<name>A0A094ZH94_9PROT</name>
<evidence type="ECO:0000313" key="3">
    <source>
        <dbReference type="EMBL" id="KGB21916.1"/>
    </source>
</evidence>
<evidence type="ECO:0008006" key="5">
    <source>
        <dbReference type="Google" id="ProtNLM"/>
    </source>
</evidence>
<reference evidence="3 4" key="1">
    <citation type="submission" date="2014-06" db="EMBL/GenBank/DDBJ databases">
        <title>Functional and comparative genomic analyses of the Drosophila gut microbiota identify candidate symbiosis factors.</title>
        <authorList>
            <person name="Newell P.D."/>
            <person name="Chaston J.M."/>
            <person name="Douglas A.E."/>
        </authorList>
    </citation>
    <scope>NUCLEOTIDE SEQUENCE [LARGE SCALE GENOMIC DNA]</scope>
    <source>
        <strain evidence="3 4">DmCS_006</strain>
    </source>
</reference>